<feature type="region of interest" description="Disordered" evidence="1">
    <location>
        <begin position="1"/>
        <end position="34"/>
    </location>
</feature>
<proteinExistence type="predicted"/>
<feature type="compositionally biased region" description="Low complexity" evidence="1">
    <location>
        <begin position="1"/>
        <end position="12"/>
    </location>
</feature>
<evidence type="ECO:0000313" key="3">
    <source>
        <dbReference type="EMBL" id="CAD8246807.1"/>
    </source>
</evidence>
<gene>
    <name evidence="3" type="ORF">PCOL08062_LOCUS9846</name>
</gene>
<dbReference type="InterPro" id="IPR003307">
    <property type="entry name" value="W2_domain"/>
</dbReference>
<dbReference type="Gene3D" id="1.25.40.180">
    <property type="match status" value="1"/>
</dbReference>
<feature type="region of interest" description="Disordered" evidence="1">
    <location>
        <begin position="246"/>
        <end position="266"/>
    </location>
</feature>
<sequence>MAAQRFARSAAAKTTAFHPESGGELSERGKEQQKEIKEALLAQQKEDEDRLIKIKQDRAAAEYAKLKKKALVEVGRMGKVQTADLAKALSKLDTSLGANGQVIAAINRAFNKAEGAPVPEATALLSSIRTHMSVLVSTVGGKTERMEIVINELEGYLSERDERLETTAAGLPKILQTLYDTDVLDEDVIMAWWGDVTGQTDALEAAVEPAAAYAQKVEKDLETANKNVKDAEARLEQCKKDAKLASKEVDNARTGGNPTSEEQLREKEARRMDKVCQSALANAKPKCVACQKIAGELFNELPKAQEAAKAAELAAKANKRITELCKPLIDWLAEDDDDSSDSDSD</sequence>
<accession>A0A7R9TW14</accession>
<protein>
    <recommendedName>
        <fullName evidence="2">W2 domain-containing protein</fullName>
    </recommendedName>
</protein>
<dbReference type="InterPro" id="IPR016024">
    <property type="entry name" value="ARM-type_fold"/>
</dbReference>
<evidence type="ECO:0000256" key="1">
    <source>
        <dbReference type="SAM" id="MobiDB-lite"/>
    </source>
</evidence>
<feature type="compositionally biased region" description="Basic and acidic residues" evidence="1">
    <location>
        <begin position="25"/>
        <end position="34"/>
    </location>
</feature>
<dbReference type="PROSITE" id="PS51363">
    <property type="entry name" value="W2"/>
    <property type="match status" value="1"/>
</dbReference>
<dbReference type="EMBL" id="HBDZ01012841">
    <property type="protein sequence ID" value="CAD8246807.1"/>
    <property type="molecule type" value="Transcribed_RNA"/>
</dbReference>
<organism evidence="3">
    <name type="scientific">Prasinoderma coloniale</name>
    <dbReference type="NCBI Taxonomy" id="156133"/>
    <lineage>
        <taxon>Eukaryota</taxon>
        <taxon>Viridiplantae</taxon>
        <taxon>Prasinodermophyta</taxon>
        <taxon>Prasinodermophyceae</taxon>
        <taxon>Prasinodermales</taxon>
        <taxon>Prasinodermaceae</taxon>
        <taxon>Prasinoderma</taxon>
    </lineage>
</organism>
<dbReference type="Pfam" id="PF02020">
    <property type="entry name" value="W2"/>
    <property type="match status" value="1"/>
</dbReference>
<dbReference type="SUPFAM" id="SSF48371">
    <property type="entry name" value="ARM repeat"/>
    <property type="match status" value="1"/>
</dbReference>
<name>A0A7R9TW14_9VIRI</name>
<feature type="domain" description="W2" evidence="2">
    <location>
        <begin position="22"/>
        <end position="342"/>
    </location>
</feature>
<reference evidence="3" key="1">
    <citation type="submission" date="2021-01" db="EMBL/GenBank/DDBJ databases">
        <authorList>
            <person name="Corre E."/>
            <person name="Pelletier E."/>
            <person name="Niang G."/>
            <person name="Scheremetjew M."/>
            <person name="Finn R."/>
            <person name="Kale V."/>
            <person name="Holt S."/>
            <person name="Cochrane G."/>
            <person name="Meng A."/>
            <person name="Brown T."/>
            <person name="Cohen L."/>
        </authorList>
    </citation>
    <scope>NUCLEOTIDE SEQUENCE</scope>
    <source>
        <strain evidence="3">CCMP1413</strain>
    </source>
</reference>
<dbReference type="AlphaFoldDB" id="A0A7R9TW14"/>
<evidence type="ECO:0000259" key="2">
    <source>
        <dbReference type="PROSITE" id="PS51363"/>
    </source>
</evidence>